<dbReference type="EMBL" id="AGBZ02000001">
    <property type="protein sequence ID" value="KAI92612.1"/>
    <property type="molecule type" value="Genomic_DNA"/>
</dbReference>
<dbReference type="GO" id="GO:0000287">
    <property type="term" value="F:magnesium ion binding"/>
    <property type="evidence" value="ECO:0007669"/>
    <property type="project" value="TreeGrafter"/>
</dbReference>
<dbReference type="Pfam" id="PF00156">
    <property type="entry name" value="Pribosyltran"/>
    <property type="match status" value="1"/>
</dbReference>
<evidence type="ECO:0000256" key="5">
    <source>
        <dbReference type="ARBA" id="ARBA00008391"/>
    </source>
</evidence>
<dbReference type="NCBIfam" id="TIGR01203">
    <property type="entry name" value="HGPRTase"/>
    <property type="match status" value="1"/>
</dbReference>
<keyword evidence="7 15" id="KW-0328">Glycosyltransferase</keyword>
<comment type="cofactor">
    <cofactor evidence="1 15">
        <name>Mg(2+)</name>
        <dbReference type="ChEBI" id="CHEBI:18420"/>
    </cofactor>
</comment>
<evidence type="ECO:0000256" key="14">
    <source>
        <dbReference type="ARBA" id="ARBA00049402"/>
    </source>
</evidence>
<gene>
    <name evidence="17" type="ORF">SPM_000625</name>
</gene>
<dbReference type="Gene3D" id="3.40.50.2020">
    <property type="match status" value="1"/>
</dbReference>
<accession>A0AAI9T3J2</accession>
<dbReference type="SUPFAM" id="SSF53271">
    <property type="entry name" value="PRTase-like"/>
    <property type="match status" value="1"/>
</dbReference>
<dbReference type="AlphaFoldDB" id="A0AAI9T3J2"/>
<keyword evidence="8 15" id="KW-0808">Transferase</keyword>
<comment type="caution">
    <text evidence="17">The sequence shown here is derived from an EMBL/GenBank/DDBJ whole genome shotgun (WGS) entry which is preliminary data.</text>
</comment>
<dbReference type="InterPro" id="IPR050408">
    <property type="entry name" value="HGPRT"/>
</dbReference>
<dbReference type="GO" id="GO:0000166">
    <property type="term" value="F:nucleotide binding"/>
    <property type="evidence" value="ECO:0007669"/>
    <property type="project" value="UniProtKB-KW"/>
</dbReference>
<evidence type="ECO:0000313" key="17">
    <source>
        <dbReference type="EMBL" id="KAI92612.1"/>
    </source>
</evidence>
<dbReference type="EC" id="2.4.2.8" evidence="15"/>
<evidence type="ECO:0000256" key="7">
    <source>
        <dbReference type="ARBA" id="ARBA00022676"/>
    </source>
</evidence>
<dbReference type="GO" id="GO:0032264">
    <property type="term" value="P:IMP salvage"/>
    <property type="evidence" value="ECO:0007669"/>
    <property type="project" value="TreeGrafter"/>
</dbReference>
<comment type="pathway">
    <text evidence="4">Purine metabolism; GMP biosynthesis via salvage pathway; GMP from guanine: step 1/1.</text>
</comment>
<organism evidence="17 18">
    <name type="scientific">Spiroplasma melliferum KC3</name>
    <dbReference type="NCBI Taxonomy" id="570509"/>
    <lineage>
        <taxon>Bacteria</taxon>
        <taxon>Bacillati</taxon>
        <taxon>Mycoplasmatota</taxon>
        <taxon>Mollicutes</taxon>
        <taxon>Entomoplasmatales</taxon>
        <taxon>Spiroplasmataceae</taxon>
        <taxon>Spiroplasma</taxon>
    </lineage>
</organism>
<evidence type="ECO:0000256" key="15">
    <source>
        <dbReference type="RuleBase" id="RU364099"/>
    </source>
</evidence>
<feature type="domain" description="Phosphoribosyltransferase" evidence="16">
    <location>
        <begin position="34"/>
        <end position="169"/>
    </location>
</feature>
<evidence type="ECO:0000313" key="18">
    <source>
        <dbReference type="Proteomes" id="UP000004057"/>
    </source>
</evidence>
<dbReference type="GO" id="GO:0032263">
    <property type="term" value="P:GMP salvage"/>
    <property type="evidence" value="ECO:0007669"/>
    <property type="project" value="TreeGrafter"/>
</dbReference>
<dbReference type="CDD" id="cd06223">
    <property type="entry name" value="PRTases_typeI"/>
    <property type="match status" value="1"/>
</dbReference>
<sequence length="195" mass="22292">MKIHPLVKEILITTEEIDEKCFELGQQISHYYLNEYPAKDNTILCLGLLKGCIPFMAKFIAHLVGVECETEYMVVSSYFGGVKSKDTPQILLDLPMPITNRDILLVEDIIDSGKTIKMIKDYLYLKGARSVKVVTLLDKKAGRKVDLVADWYGFDVPPAFLIGFGLDYQERLRNLPYIAIADQEKLATWKWDIKK</sequence>
<evidence type="ECO:0000256" key="3">
    <source>
        <dbReference type="ARBA" id="ARBA00004669"/>
    </source>
</evidence>
<dbReference type="RefSeq" id="WP_004027671.1">
    <property type="nucleotide sequence ID" value="NZ_AGBZ02000001.1"/>
</dbReference>
<dbReference type="GO" id="GO:0006166">
    <property type="term" value="P:purine ribonucleoside salvage"/>
    <property type="evidence" value="ECO:0007669"/>
    <property type="project" value="UniProtKB-KW"/>
</dbReference>
<dbReference type="InterPro" id="IPR000836">
    <property type="entry name" value="PRTase_dom"/>
</dbReference>
<dbReference type="GO" id="GO:0005829">
    <property type="term" value="C:cytosol"/>
    <property type="evidence" value="ECO:0007669"/>
    <property type="project" value="TreeGrafter"/>
</dbReference>
<evidence type="ECO:0000256" key="6">
    <source>
        <dbReference type="ARBA" id="ARBA00022490"/>
    </source>
</evidence>
<comment type="subcellular location">
    <subcellularLocation>
        <location evidence="2 15">Cytoplasm</location>
    </subcellularLocation>
</comment>
<dbReference type="GO" id="GO:0006178">
    <property type="term" value="P:guanine salvage"/>
    <property type="evidence" value="ECO:0007669"/>
    <property type="project" value="TreeGrafter"/>
</dbReference>
<evidence type="ECO:0000256" key="12">
    <source>
        <dbReference type="ARBA" id="ARBA00022842"/>
    </source>
</evidence>
<evidence type="ECO:0000256" key="11">
    <source>
        <dbReference type="ARBA" id="ARBA00022741"/>
    </source>
</evidence>
<comment type="catalytic activity">
    <reaction evidence="14">
        <text>IMP + diphosphate = hypoxanthine + 5-phospho-alpha-D-ribose 1-diphosphate</text>
        <dbReference type="Rhea" id="RHEA:17973"/>
        <dbReference type="ChEBI" id="CHEBI:17368"/>
        <dbReference type="ChEBI" id="CHEBI:33019"/>
        <dbReference type="ChEBI" id="CHEBI:58017"/>
        <dbReference type="ChEBI" id="CHEBI:58053"/>
        <dbReference type="EC" id="2.4.2.8"/>
    </reaction>
    <physiologicalReaction direction="right-to-left" evidence="14">
        <dbReference type="Rhea" id="RHEA:17975"/>
    </physiologicalReaction>
</comment>
<dbReference type="InterPro" id="IPR005904">
    <property type="entry name" value="Hxn_phspho_trans"/>
</dbReference>
<evidence type="ECO:0000256" key="1">
    <source>
        <dbReference type="ARBA" id="ARBA00001946"/>
    </source>
</evidence>
<evidence type="ECO:0000256" key="13">
    <source>
        <dbReference type="ARBA" id="ARBA00048811"/>
    </source>
</evidence>
<keyword evidence="9 15" id="KW-0479">Metal-binding</keyword>
<evidence type="ECO:0000256" key="9">
    <source>
        <dbReference type="ARBA" id="ARBA00022723"/>
    </source>
</evidence>
<keyword evidence="12 15" id="KW-0460">Magnesium</keyword>
<keyword evidence="6 15" id="KW-0963">Cytoplasm</keyword>
<dbReference type="Proteomes" id="UP000004057">
    <property type="component" value="Unassembled WGS sequence"/>
</dbReference>
<keyword evidence="10 15" id="KW-0660">Purine salvage</keyword>
<keyword evidence="11 15" id="KW-0547">Nucleotide-binding</keyword>
<comment type="pathway">
    <text evidence="3 15">Purine metabolism; IMP biosynthesis via salvage pathway; IMP from hypoxanthine: step 1/1.</text>
</comment>
<dbReference type="GO" id="GO:0046100">
    <property type="term" value="P:hypoxanthine metabolic process"/>
    <property type="evidence" value="ECO:0007669"/>
    <property type="project" value="TreeGrafter"/>
</dbReference>
<evidence type="ECO:0000256" key="8">
    <source>
        <dbReference type="ARBA" id="ARBA00022679"/>
    </source>
</evidence>
<comment type="similarity">
    <text evidence="5 15">Belongs to the purine/pyrimidine phosphoribosyltransferase family.</text>
</comment>
<proteinExistence type="inferred from homology"/>
<dbReference type="PANTHER" id="PTHR43340">
    <property type="entry name" value="HYPOXANTHINE-GUANINE PHOSPHORIBOSYLTRANSFERASE"/>
    <property type="match status" value="1"/>
</dbReference>
<dbReference type="GO" id="GO:0004422">
    <property type="term" value="F:hypoxanthine phosphoribosyltransferase activity"/>
    <property type="evidence" value="ECO:0007669"/>
    <property type="project" value="InterPro"/>
</dbReference>
<name>A0AAI9T3J2_SPIME</name>
<protein>
    <recommendedName>
        <fullName evidence="15">Hypoxanthine phosphoribosyltransferase</fullName>
        <ecNumber evidence="15">2.4.2.8</ecNumber>
    </recommendedName>
</protein>
<evidence type="ECO:0000256" key="10">
    <source>
        <dbReference type="ARBA" id="ARBA00022726"/>
    </source>
</evidence>
<evidence type="ECO:0000259" key="16">
    <source>
        <dbReference type="Pfam" id="PF00156"/>
    </source>
</evidence>
<comment type="catalytic activity">
    <reaction evidence="13">
        <text>GMP + diphosphate = guanine + 5-phospho-alpha-D-ribose 1-diphosphate</text>
        <dbReference type="Rhea" id="RHEA:25424"/>
        <dbReference type="ChEBI" id="CHEBI:16235"/>
        <dbReference type="ChEBI" id="CHEBI:33019"/>
        <dbReference type="ChEBI" id="CHEBI:58017"/>
        <dbReference type="ChEBI" id="CHEBI:58115"/>
        <dbReference type="EC" id="2.4.2.8"/>
    </reaction>
    <physiologicalReaction direction="right-to-left" evidence="13">
        <dbReference type="Rhea" id="RHEA:25426"/>
    </physiologicalReaction>
</comment>
<dbReference type="PANTHER" id="PTHR43340:SF1">
    <property type="entry name" value="HYPOXANTHINE PHOSPHORIBOSYLTRANSFERASE"/>
    <property type="match status" value="1"/>
</dbReference>
<evidence type="ECO:0000256" key="4">
    <source>
        <dbReference type="ARBA" id="ARBA00004676"/>
    </source>
</evidence>
<evidence type="ECO:0000256" key="2">
    <source>
        <dbReference type="ARBA" id="ARBA00004496"/>
    </source>
</evidence>
<reference evidence="17 18" key="1">
    <citation type="journal article" date="2012" name="J. Proteome Res.">
        <title>Application of Spiroplasma melliferum proteogenomic profiling for the discovery of virulence factors and pathogenicity mechanisms in host-associated spiroplasmas.</title>
        <authorList>
            <person name="Alexeev D."/>
            <person name="Kostrjukova E."/>
            <person name="Aliper A."/>
            <person name="Popenko A."/>
            <person name="Bazaleev N."/>
            <person name="Tyakht A."/>
            <person name="Selezneva O."/>
            <person name="Akopian T."/>
            <person name="Prichodko E."/>
            <person name="Kondratov I."/>
            <person name="Chukin M."/>
            <person name="Demina I."/>
            <person name="Galyamina M."/>
            <person name="Kamashev D."/>
            <person name="Vanyushkina A."/>
            <person name="Ladygina V."/>
            <person name="Levitskii S."/>
            <person name="Lazarev V."/>
            <person name="Govorun V."/>
        </authorList>
    </citation>
    <scope>NUCLEOTIDE SEQUENCE [LARGE SCALE GENOMIC DNA]</scope>
    <source>
        <strain evidence="17 18">KC3</strain>
    </source>
</reference>
<dbReference type="InterPro" id="IPR029057">
    <property type="entry name" value="PRTase-like"/>
</dbReference>